<evidence type="ECO:0000313" key="3">
    <source>
        <dbReference type="EMBL" id="KGQ18634.1"/>
    </source>
</evidence>
<dbReference type="Gene3D" id="3.40.50.720">
    <property type="entry name" value="NAD(P)-binding Rossmann-like Domain"/>
    <property type="match status" value="1"/>
</dbReference>
<dbReference type="PATRIC" id="fig|1300345.3.peg.2326"/>
<dbReference type="eggNOG" id="COG1028">
    <property type="taxonomic scope" value="Bacteria"/>
</dbReference>
<dbReference type="Proteomes" id="UP000030518">
    <property type="component" value="Unassembled WGS sequence"/>
</dbReference>
<dbReference type="GO" id="GO:0016020">
    <property type="term" value="C:membrane"/>
    <property type="evidence" value="ECO:0007669"/>
    <property type="project" value="TreeGrafter"/>
</dbReference>
<organism evidence="3 4">
    <name type="scientific">Lysobacter dokdonensis DS-58</name>
    <dbReference type="NCBI Taxonomy" id="1300345"/>
    <lineage>
        <taxon>Bacteria</taxon>
        <taxon>Pseudomonadati</taxon>
        <taxon>Pseudomonadota</taxon>
        <taxon>Gammaproteobacteria</taxon>
        <taxon>Lysobacterales</taxon>
        <taxon>Lysobacteraceae</taxon>
        <taxon>Noviluteimonas</taxon>
    </lineage>
</organism>
<protein>
    <submittedName>
        <fullName evidence="3">Short-chain dehydrogenase/reductase SDR</fullName>
    </submittedName>
</protein>
<accession>A0A0A2X096</accession>
<dbReference type="OrthoDB" id="9790785at2"/>
<dbReference type="SUPFAM" id="SSF51735">
    <property type="entry name" value="NAD(P)-binding Rossmann-fold domains"/>
    <property type="match status" value="1"/>
</dbReference>
<evidence type="ECO:0000256" key="1">
    <source>
        <dbReference type="ARBA" id="ARBA00006484"/>
    </source>
</evidence>
<evidence type="ECO:0000256" key="2">
    <source>
        <dbReference type="ARBA" id="ARBA00023002"/>
    </source>
</evidence>
<dbReference type="PRINTS" id="PR00081">
    <property type="entry name" value="GDHRDH"/>
</dbReference>
<dbReference type="InterPro" id="IPR002347">
    <property type="entry name" value="SDR_fam"/>
</dbReference>
<keyword evidence="2" id="KW-0560">Oxidoreductase</keyword>
<dbReference type="PANTHER" id="PTHR44196">
    <property type="entry name" value="DEHYDROGENASE/REDUCTASE SDR FAMILY MEMBER 7B"/>
    <property type="match status" value="1"/>
</dbReference>
<keyword evidence="4" id="KW-1185">Reference proteome</keyword>
<dbReference type="Pfam" id="PF00106">
    <property type="entry name" value="adh_short"/>
    <property type="match status" value="1"/>
</dbReference>
<evidence type="ECO:0000313" key="4">
    <source>
        <dbReference type="Proteomes" id="UP000030518"/>
    </source>
</evidence>
<dbReference type="STRING" id="1300345.LF41_664"/>
<dbReference type="AlphaFoldDB" id="A0A0A2X096"/>
<name>A0A0A2X096_9GAMM</name>
<sequence>MSFRPDRAPLSGRIVLVTGAHGGLGSAASKACAQAGATVVLLGRKVRQLEKLHDAIAAIAKAPVLYPLDLEGASPDDFAELAARIDDAYGRLDGILHCAADFRGLTPIEHTEPSAFARAMHVNVTAPAWLTQACLPVLRKSNDASVVFVVDDLERVSSAYWGAYGLAQHARVGLVSMLHAELANSPIRVAGLQPGPMRTGLRAKAFVDDMDRDARDPAFAAQACVELLSPMGVAFNGEIANGATGELE</sequence>
<dbReference type="RefSeq" id="WP_036169958.1">
    <property type="nucleotide sequence ID" value="NZ_JRKJ01000018.1"/>
</dbReference>
<gene>
    <name evidence="3" type="ORF">LF41_664</name>
</gene>
<reference evidence="3 4" key="1">
    <citation type="submission" date="2014-09" db="EMBL/GenBank/DDBJ databases">
        <title>Genome sequences of Lysobacter dokdonensis DS-58.</title>
        <authorList>
            <person name="Kim J.F."/>
            <person name="Kwak M.-J."/>
        </authorList>
    </citation>
    <scope>NUCLEOTIDE SEQUENCE [LARGE SCALE GENOMIC DNA]</scope>
    <source>
        <strain evidence="3 4">DS-58</strain>
    </source>
</reference>
<dbReference type="PANTHER" id="PTHR44196:SF4">
    <property type="entry name" value="SHORT CHAIN DEHYDROGENASE"/>
    <property type="match status" value="1"/>
</dbReference>
<comment type="similarity">
    <text evidence="1">Belongs to the short-chain dehydrogenases/reductases (SDR) family.</text>
</comment>
<dbReference type="InterPro" id="IPR036291">
    <property type="entry name" value="NAD(P)-bd_dom_sf"/>
</dbReference>
<dbReference type="EMBL" id="JRKJ01000018">
    <property type="protein sequence ID" value="KGQ18634.1"/>
    <property type="molecule type" value="Genomic_DNA"/>
</dbReference>
<proteinExistence type="inferred from homology"/>
<comment type="caution">
    <text evidence="3">The sequence shown here is derived from an EMBL/GenBank/DDBJ whole genome shotgun (WGS) entry which is preliminary data.</text>
</comment>
<dbReference type="GO" id="GO:0016491">
    <property type="term" value="F:oxidoreductase activity"/>
    <property type="evidence" value="ECO:0007669"/>
    <property type="project" value="UniProtKB-KW"/>
</dbReference>